<gene>
    <name evidence="1" type="ORF">SAMN04487891_10690</name>
    <name evidence="2" type="ORF">SAMN05216293_3030</name>
</gene>
<dbReference type="EMBL" id="FOKU01000006">
    <property type="protein sequence ID" value="SFC12543.1"/>
    <property type="molecule type" value="Genomic_DNA"/>
</dbReference>
<dbReference type="EMBL" id="FRAT01000008">
    <property type="protein sequence ID" value="SHL24178.1"/>
    <property type="molecule type" value="Genomic_DNA"/>
</dbReference>
<dbReference type="PROSITE" id="PS51257">
    <property type="entry name" value="PROKAR_LIPOPROTEIN"/>
    <property type="match status" value="1"/>
</dbReference>
<dbReference type="STRING" id="1055723.SAMN05216293_3030"/>
<accession>A0A1M6Z100</accession>
<proteinExistence type="predicted"/>
<keyword evidence="4" id="KW-1185">Reference proteome</keyword>
<dbReference type="Pfam" id="PF12771">
    <property type="entry name" value="SusD-like_2"/>
    <property type="match status" value="1"/>
</dbReference>
<dbReference type="Proteomes" id="UP000198940">
    <property type="component" value="Unassembled WGS sequence"/>
</dbReference>
<reference evidence="2 3" key="1">
    <citation type="submission" date="2016-11" db="EMBL/GenBank/DDBJ databases">
        <authorList>
            <person name="Varghese N."/>
            <person name="Submissions S."/>
        </authorList>
    </citation>
    <scope>NUCLEOTIDE SEQUENCE [LARGE SCALE GENOMIC DNA]</scope>
    <source>
        <strain evidence="2 3">CGMCC 1.12174</strain>
        <strain evidence="1 4">DSM 26351</strain>
    </source>
</reference>
<dbReference type="RefSeq" id="WP_083569715.1">
    <property type="nucleotide sequence ID" value="NZ_FOKU01000006.1"/>
</dbReference>
<dbReference type="InterPro" id="IPR041662">
    <property type="entry name" value="SusD-like_2"/>
</dbReference>
<comment type="caution">
    <text evidence="2">The sequence shown here is derived from an EMBL/GenBank/DDBJ whole genome shotgun (WGS) entry which is preliminary data.</text>
</comment>
<dbReference type="OrthoDB" id="725917at2"/>
<dbReference type="SUPFAM" id="SSF48452">
    <property type="entry name" value="TPR-like"/>
    <property type="match status" value="1"/>
</dbReference>
<dbReference type="Proteomes" id="UP000184031">
    <property type="component" value="Unassembled WGS sequence"/>
</dbReference>
<evidence type="ECO:0000313" key="2">
    <source>
        <dbReference type="EMBL" id="SHL24178.1"/>
    </source>
</evidence>
<sequence length="484" mass="54343">MKRTYIKHYAILVAMMTLLIGCDSWIDVDQDPNSIVDGPLITENVMLIGIEAEWAALATNQMDTWEGFAQWLSWHSIEGSTSRSMDINAGYGNEVWNSYAYSLKHAVELYDKAEANGNTHYQGVAGIIAAFHWFYIADVYDQAPLEDAIQGLDAVQPTLASQAELYAHANGLLDEAIALLGAPNQGDRVPGTDDYLLGGDMDKWIRYAYSMKARQALRLSYAPGTTATAQADLALSYLQNGMTSNDDSVMWRHLEELANANPLFNYMNRAYSGGLGLTPGNFLIDLMNSYNDPRRPIMFTYSEEFPDGFVGLQSGAVVQPGQTPSHWRYTYISMSYPAQIMLYSETQFIKAEAHALKGQWALAEEAMKAGARADMEFIGVDAAEIDTYLAQASLTMPTNVEDAQKLIIEQKYMANVFRTHESYFDFVRTGYPEFDFDYMLLNVYNTETFPRRFPYPLNEVERNPNVAAVGQPDWFAKGTTWDNK</sequence>
<dbReference type="InterPro" id="IPR011990">
    <property type="entry name" value="TPR-like_helical_dom_sf"/>
</dbReference>
<evidence type="ECO:0000313" key="1">
    <source>
        <dbReference type="EMBL" id="SFC12543.1"/>
    </source>
</evidence>
<evidence type="ECO:0000313" key="3">
    <source>
        <dbReference type="Proteomes" id="UP000184031"/>
    </source>
</evidence>
<evidence type="ECO:0000313" key="4">
    <source>
        <dbReference type="Proteomes" id="UP000198940"/>
    </source>
</evidence>
<dbReference type="Gene3D" id="1.25.40.390">
    <property type="match status" value="1"/>
</dbReference>
<dbReference type="AlphaFoldDB" id="A0A1M6Z100"/>
<name>A0A1M6Z100_9FLAO</name>
<protein>
    <submittedName>
        <fullName evidence="2">Starch-binding associating with outer membrane</fullName>
    </submittedName>
</protein>
<organism evidence="2 3">
    <name type="scientific">Flagellimonas taeanensis</name>
    <dbReference type="NCBI Taxonomy" id="1005926"/>
    <lineage>
        <taxon>Bacteria</taxon>
        <taxon>Pseudomonadati</taxon>
        <taxon>Bacteroidota</taxon>
        <taxon>Flavobacteriia</taxon>
        <taxon>Flavobacteriales</taxon>
        <taxon>Flavobacteriaceae</taxon>
        <taxon>Flagellimonas</taxon>
    </lineage>
</organism>